<comment type="caution">
    <text evidence="1">The sequence shown here is derived from an EMBL/GenBank/DDBJ whole genome shotgun (WGS) entry which is preliminary data.</text>
</comment>
<reference evidence="1 2" key="1">
    <citation type="journal article" date="2021" name="BMC Genomics">
        <title>Datura genome reveals duplications of psychoactive alkaloid biosynthetic genes and high mutation rate following tissue culture.</title>
        <authorList>
            <person name="Rajewski A."/>
            <person name="Carter-House D."/>
            <person name="Stajich J."/>
            <person name="Litt A."/>
        </authorList>
    </citation>
    <scope>NUCLEOTIDE SEQUENCE [LARGE SCALE GENOMIC DNA]</scope>
    <source>
        <strain evidence="1">AR-01</strain>
    </source>
</reference>
<protein>
    <submittedName>
        <fullName evidence="1">Uncharacterized protein</fullName>
    </submittedName>
</protein>
<gene>
    <name evidence="1" type="ORF">HAX54_032624</name>
</gene>
<keyword evidence="2" id="KW-1185">Reference proteome</keyword>
<sequence>MCSRRTAIKLLRSGCAEIGCGGFRAGSLGNRSSGSVSTSNVVVNHASRGTGAGAGMMNNSTQQTVMSAAVPAPGTIETLPMLKDVPMAERQSLFLRKLQGRKMEPEEDEQYLSYLEFTYSCLWRRITSWRMIVEAGFAEVLACNNASCVVLFLENSVEVLEATQAAGIQRLHGSSFSTDCSLP</sequence>
<dbReference type="Proteomes" id="UP000823775">
    <property type="component" value="Unassembled WGS sequence"/>
</dbReference>
<accession>A0ABS8VBZ8</accession>
<organism evidence="1 2">
    <name type="scientific">Datura stramonium</name>
    <name type="common">Jimsonweed</name>
    <name type="synonym">Common thornapple</name>
    <dbReference type="NCBI Taxonomy" id="4076"/>
    <lineage>
        <taxon>Eukaryota</taxon>
        <taxon>Viridiplantae</taxon>
        <taxon>Streptophyta</taxon>
        <taxon>Embryophyta</taxon>
        <taxon>Tracheophyta</taxon>
        <taxon>Spermatophyta</taxon>
        <taxon>Magnoliopsida</taxon>
        <taxon>eudicotyledons</taxon>
        <taxon>Gunneridae</taxon>
        <taxon>Pentapetalae</taxon>
        <taxon>asterids</taxon>
        <taxon>lamiids</taxon>
        <taxon>Solanales</taxon>
        <taxon>Solanaceae</taxon>
        <taxon>Solanoideae</taxon>
        <taxon>Datureae</taxon>
        <taxon>Datura</taxon>
    </lineage>
</organism>
<evidence type="ECO:0000313" key="2">
    <source>
        <dbReference type="Proteomes" id="UP000823775"/>
    </source>
</evidence>
<proteinExistence type="predicted"/>
<evidence type="ECO:0000313" key="1">
    <source>
        <dbReference type="EMBL" id="MCD9644417.1"/>
    </source>
</evidence>
<name>A0ABS8VBZ8_DATST</name>
<dbReference type="EMBL" id="JACEIK010004144">
    <property type="protein sequence ID" value="MCD9644417.1"/>
    <property type="molecule type" value="Genomic_DNA"/>
</dbReference>